<dbReference type="Proteomes" id="UP000272942">
    <property type="component" value="Unassembled WGS sequence"/>
</dbReference>
<dbReference type="GO" id="GO:0048488">
    <property type="term" value="P:synaptic vesicle endocytosis"/>
    <property type="evidence" value="ECO:0007669"/>
    <property type="project" value="TreeGrafter"/>
</dbReference>
<gene>
    <name evidence="1" type="ORF">ECPE_LOCUS10596</name>
</gene>
<accession>A0A3P8H944</accession>
<dbReference type="EMBL" id="UZAN01049337">
    <property type="protein sequence ID" value="VDP87310.1"/>
    <property type="molecule type" value="Genomic_DNA"/>
</dbReference>
<dbReference type="PANTHER" id="PTHR31640">
    <property type="entry name" value="TRANSMEMBRANE PROTEIN KIAA1109"/>
    <property type="match status" value="1"/>
</dbReference>
<dbReference type="PANTHER" id="PTHR31640:SF1">
    <property type="entry name" value="BRIDGE-LIKE LIPID TRANSFER PROTEIN FAMILY MEMBER 1"/>
    <property type="match status" value="1"/>
</dbReference>
<reference evidence="1 2" key="1">
    <citation type="submission" date="2018-11" db="EMBL/GenBank/DDBJ databases">
        <authorList>
            <consortium name="Pathogen Informatics"/>
        </authorList>
    </citation>
    <scope>NUCLEOTIDE SEQUENCE [LARGE SCALE GENOMIC DNA]</scope>
    <source>
        <strain evidence="1 2">Egypt</strain>
    </source>
</reference>
<name>A0A3P8H944_9TREM</name>
<evidence type="ECO:0000313" key="2">
    <source>
        <dbReference type="Proteomes" id="UP000272942"/>
    </source>
</evidence>
<sequence>MFEDWTRGAHPDLLSFVPCTYKFRIVARDLNFVLLANDYNWISSTTENAHISAWGKRYLLSFDLPFIDFLPETVPIVYKIEGFAVEVRLSLPETSTMFYVLRELHSRLKLVDRSGRPQTTMPFHIHTETLPGNQDNGRPIQRHWIDVAWAPRVTLRIGYVYHPSPWASEYWRFLPAHMRLPIPVAKASARLSGRIVHGMRQPRRRGRKHGHKAPAVTPLIRTHSDSSSQSELEELALRGLRPEGSQTQGPTEDDLMKSDFDGSYFAPDTVDFHMHVGHAQLCFYGTLLRHFIHLKENYFGCYQRPVDFAGPPMSAEEYQSHLDGFSLLPLTDAPNASVKRSKVKRIIDPRECRPILVRISLEFHNIQAHLPTHGCSPTTPCPTAFLDCIGFEMDKRWHETKIQLMFSPILLCTYDQCKVSSNDYYVLFRLLLHSHWRLPTRINYFHELLHFLHLDQSIFVFSCFVVVIKQSRSRSSKCFCR</sequence>
<protein>
    <submittedName>
        <fullName evidence="1">Uncharacterized protein</fullName>
    </submittedName>
</protein>
<dbReference type="GO" id="GO:0098793">
    <property type="term" value="C:presynapse"/>
    <property type="evidence" value="ECO:0007669"/>
    <property type="project" value="GOC"/>
</dbReference>
<keyword evidence="2" id="KW-1185">Reference proteome</keyword>
<dbReference type="InterPro" id="IPR033616">
    <property type="entry name" value="BLTP1"/>
</dbReference>
<evidence type="ECO:0000313" key="1">
    <source>
        <dbReference type="EMBL" id="VDP87310.1"/>
    </source>
</evidence>
<dbReference type="OrthoDB" id="10051416at2759"/>
<dbReference type="AlphaFoldDB" id="A0A3P8H944"/>
<organism evidence="1 2">
    <name type="scientific">Echinostoma caproni</name>
    <dbReference type="NCBI Taxonomy" id="27848"/>
    <lineage>
        <taxon>Eukaryota</taxon>
        <taxon>Metazoa</taxon>
        <taxon>Spiralia</taxon>
        <taxon>Lophotrochozoa</taxon>
        <taxon>Platyhelminthes</taxon>
        <taxon>Trematoda</taxon>
        <taxon>Digenea</taxon>
        <taxon>Plagiorchiida</taxon>
        <taxon>Echinostomata</taxon>
        <taxon>Echinostomatoidea</taxon>
        <taxon>Echinostomatidae</taxon>
        <taxon>Echinostoma</taxon>
    </lineage>
</organism>
<proteinExistence type="predicted"/>